<protein>
    <recommendedName>
        <fullName evidence="3 6">Signal peptidase I</fullName>
        <ecNumber evidence="3 6">3.4.21.89</ecNumber>
    </recommendedName>
</protein>
<feature type="transmembrane region" description="Helical" evidence="6">
    <location>
        <begin position="14"/>
        <end position="34"/>
    </location>
</feature>
<dbReference type="OrthoDB" id="9802919at2"/>
<evidence type="ECO:0000313" key="9">
    <source>
        <dbReference type="Proteomes" id="UP000244161"/>
    </source>
</evidence>
<dbReference type="GO" id="GO:0004252">
    <property type="term" value="F:serine-type endopeptidase activity"/>
    <property type="evidence" value="ECO:0007669"/>
    <property type="project" value="InterPro"/>
</dbReference>
<dbReference type="Pfam" id="PF10502">
    <property type="entry name" value="Peptidase_S26"/>
    <property type="match status" value="1"/>
</dbReference>
<reference evidence="8 9" key="1">
    <citation type="submission" date="2018-04" db="EMBL/GenBank/DDBJ databases">
        <title>Genomic Encyclopedia of Archaeal and Bacterial Type Strains, Phase II (KMG-II): from individual species to whole genera.</title>
        <authorList>
            <person name="Goeker M."/>
        </authorList>
    </citation>
    <scope>NUCLEOTIDE SEQUENCE [LARGE SCALE GENOMIC DNA]</scope>
    <source>
        <strain evidence="8 9">DSM 18806</strain>
    </source>
</reference>
<name>A0A2T5IKT7_9LACT</name>
<feature type="active site" evidence="5">
    <location>
        <position position="42"/>
    </location>
</feature>
<evidence type="ECO:0000256" key="5">
    <source>
        <dbReference type="PIRSR" id="PIRSR600223-1"/>
    </source>
</evidence>
<comment type="catalytic activity">
    <reaction evidence="1 6">
        <text>Cleavage of hydrophobic, N-terminal signal or leader sequences from secreted and periplasmic proteins.</text>
        <dbReference type="EC" id="3.4.21.89"/>
    </reaction>
</comment>
<sequence length="182" mass="20472">MKVDKKMQDGLWDWMKAITFALLLVIIIRFFVFIPLKVEGDSMSPTLAQGNYLLYETFSDIGRFDIIIFSNEEGQTLIKRVIGLPGDSIAYSEDQLYLNGEAVAESFLGTEKQQGMDVFTSDFDLLTLTGIETVPQGSYFVLGDNRVRSRDSRIFGFVAQADIAGKAAMVYYPLEDFGFIQN</sequence>
<dbReference type="Gene3D" id="2.10.109.10">
    <property type="entry name" value="Umud Fragment, subunit A"/>
    <property type="match status" value="1"/>
</dbReference>
<dbReference type="InterPro" id="IPR019757">
    <property type="entry name" value="Pept_S26A_signal_pept_1_Lys-AS"/>
</dbReference>
<evidence type="ECO:0000256" key="4">
    <source>
        <dbReference type="ARBA" id="ARBA00022801"/>
    </source>
</evidence>
<gene>
    <name evidence="8" type="ORF">C8U37_10812</name>
</gene>
<evidence type="ECO:0000259" key="7">
    <source>
        <dbReference type="Pfam" id="PF10502"/>
    </source>
</evidence>
<dbReference type="GO" id="GO:0006465">
    <property type="term" value="P:signal peptide processing"/>
    <property type="evidence" value="ECO:0007669"/>
    <property type="project" value="InterPro"/>
</dbReference>
<feature type="active site" evidence="5">
    <location>
        <position position="79"/>
    </location>
</feature>
<dbReference type="InterPro" id="IPR019758">
    <property type="entry name" value="Pept_S26A_signal_pept_1_CS"/>
</dbReference>
<dbReference type="EC" id="3.4.21.89" evidence="3 6"/>
<dbReference type="GO" id="GO:0009003">
    <property type="term" value="F:signal peptidase activity"/>
    <property type="evidence" value="ECO:0007669"/>
    <property type="project" value="UniProtKB-EC"/>
</dbReference>
<evidence type="ECO:0000313" key="8">
    <source>
        <dbReference type="EMBL" id="PTQ84445.1"/>
    </source>
</evidence>
<dbReference type="CDD" id="cd06530">
    <property type="entry name" value="S26_SPase_I"/>
    <property type="match status" value="1"/>
</dbReference>
<keyword evidence="4 6" id="KW-0378">Hydrolase</keyword>
<keyword evidence="9" id="KW-1185">Reference proteome</keyword>
<dbReference type="PRINTS" id="PR00727">
    <property type="entry name" value="LEADERPTASE"/>
</dbReference>
<keyword evidence="6" id="KW-0645">Protease</keyword>
<dbReference type="Proteomes" id="UP000244161">
    <property type="component" value="Unassembled WGS sequence"/>
</dbReference>
<dbReference type="AlphaFoldDB" id="A0A2T5IKT7"/>
<feature type="domain" description="Peptidase S26" evidence="7">
    <location>
        <begin position="12"/>
        <end position="172"/>
    </location>
</feature>
<comment type="similarity">
    <text evidence="6">Belongs to the peptidase S26 family.</text>
</comment>
<evidence type="ECO:0000256" key="3">
    <source>
        <dbReference type="ARBA" id="ARBA00013208"/>
    </source>
</evidence>
<dbReference type="InterPro" id="IPR036286">
    <property type="entry name" value="LexA/Signal_pep-like_sf"/>
</dbReference>
<dbReference type="PROSITE" id="PS00760">
    <property type="entry name" value="SPASE_I_2"/>
    <property type="match status" value="1"/>
</dbReference>
<dbReference type="EMBL" id="QAOM01000008">
    <property type="protein sequence ID" value="PTQ84445.1"/>
    <property type="molecule type" value="Genomic_DNA"/>
</dbReference>
<keyword evidence="6" id="KW-0472">Membrane</keyword>
<proteinExistence type="inferred from homology"/>
<evidence type="ECO:0000256" key="2">
    <source>
        <dbReference type="ARBA" id="ARBA00004401"/>
    </source>
</evidence>
<comment type="subcellular location">
    <subcellularLocation>
        <location evidence="2">Cell membrane</location>
        <topology evidence="2">Single-pass type II membrane protein</topology>
    </subcellularLocation>
    <subcellularLocation>
        <location evidence="6">Membrane</location>
        <topology evidence="6">Single-pass type II membrane protein</topology>
    </subcellularLocation>
</comment>
<accession>A0A2T5IKT7</accession>
<organism evidence="8 9">
    <name type="scientific">Trichococcus patagoniensis</name>
    <dbReference type="NCBI Taxonomy" id="382641"/>
    <lineage>
        <taxon>Bacteria</taxon>
        <taxon>Bacillati</taxon>
        <taxon>Bacillota</taxon>
        <taxon>Bacilli</taxon>
        <taxon>Lactobacillales</taxon>
        <taxon>Carnobacteriaceae</taxon>
        <taxon>Trichococcus</taxon>
    </lineage>
</organism>
<evidence type="ECO:0000256" key="6">
    <source>
        <dbReference type="RuleBase" id="RU362042"/>
    </source>
</evidence>
<dbReference type="PANTHER" id="PTHR43390:SF8">
    <property type="entry name" value="SIGNAL PEPTIDASE I"/>
    <property type="match status" value="1"/>
</dbReference>
<keyword evidence="6" id="KW-1133">Transmembrane helix</keyword>
<dbReference type="InterPro" id="IPR019533">
    <property type="entry name" value="Peptidase_S26"/>
</dbReference>
<dbReference type="NCBIfam" id="TIGR02227">
    <property type="entry name" value="sigpep_I_bact"/>
    <property type="match status" value="1"/>
</dbReference>
<evidence type="ECO:0000256" key="1">
    <source>
        <dbReference type="ARBA" id="ARBA00000677"/>
    </source>
</evidence>
<dbReference type="SUPFAM" id="SSF51306">
    <property type="entry name" value="LexA/Signal peptidase"/>
    <property type="match status" value="1"/>
</dbReference>
<dbReference type="RefSeq" id="WP_108032473.1">
    <property type="nucleotide sequence ID" value="NZ_QAOM01000008.1"/>
</dbReference>
<comment type="caution">
    <text evidence="8">The sequence shown here is derived from an EMBL/GenBank/DDBJ whole genome shotgun (WGS) entry which is preliminary data.</text>
</comment>
<keyword evidence="6" id="KW-0812">Transmembrane</keyword>
<dbReference type="PROSITE" id="PS00761">
    <property type="entry name" value="SPASE_I_3"/>
    <property type="match status" value="1"/>
</dbReference>
<dbReference type="InterPro" id="IPR000223">
    <property type="entry name" value="Pept_S26A_signal_pept_1"/>
</dbReference>
<dbReference type="GO" id="GO:0005886">
    <property type="term" value="C:plasma membrane"/>
    <property type="evidence" value="ECO:0007669"/>
    <property type="project" value="UniProtKB-SubCell"/>
</dbReference>
<dbReference type="PANTHER" id="PTHR43390">
    <property type="entry name" value="SIGNAL PEPTIDASE I"/>
    <property type="match status" value="1"/>
</dbReference>